<dbReference type="Proteomes" id="UP001055460">
    <property type="component" value="Chromosome"/>
</dbReference>
<keyword evidence="1" id="KW-0472">Membrane</keyword>
<feature type="transmembrane region" description="Helical" evidence="1">
    <location>
        <begin position="6"/>
        <end position="29"/>
    </location>
</feature>
<feature type="transmembrane region" description="Helical" evidence="1">
    <location>
        <begin position="208"/>
        <end position="228"/>
    </location>
</feature>
<evidence type="ECO:0000313" key="3">
    <source>
        <dbReference type="Proteomes" id="UP001055460"/>
    </source>
</evidence>
<gene>
    <name evidence="2" type="ORF">NE863_19350</name>
</gene>
<dbReference type="RefSeq" id="WP_060519720.1">
    <property type="nucleotide sequence ID" value="NZ_CAXURO020000001.1"/>
</dbReference>
<evidence type="ECO:0000256" key="1">
    <source>
        <dbReference type="SAM" id="Phobius"/>
    </source>
</evidence>
<name>A0A9Q8Y7F0_ENSAD</name>
<dbReference type="AlphaFoldDB" id="A0A9Q8Y7F0"/>
<feature type="transmembrane region" description="Helical" evidence="1">
    <location>
        <begin position="182"/>
        <end position="201"/>
    </location>
</feature>
<accession>A0A9Q8Y7F0</accession>
<evidence type="ECO:0000313" key="2">
    <source>
        <dbReference type="EMBL" id="USJ23401.1"/>
    </source>
</evidence>
<dbReference type="InterPro" id="IPR025333">
    <property type="entry name" value="DUF4239"/>
</dbReference>
<reference evidence="2" key="1">
    <citation type="submission" date="2022-06" db="EMBL/GenBank/DDBJ databases">
        <title>Physiological and biochemical characterization and genomic elucidation of a strain of the genus Ensifer adhaerens M8 that combines arsenic oxidation and chromium reduction.</title>
        <authorList>
            <person name="Li X."/>
            <person name="Yu c."/>
        </authorList>
    </citation>
    <scope>NUCLEOTIDE SEQUENCE</scope>
    <source>
        <strain evidence="2">M8</strain>
    </source>
</reference>
<sequence>MIVEMLLGALFVCGTVALTLAAYFLMRLIMGGEAEGHEKELASSVIFRISALHGLILALVFAQEMVEYQQLKYEMATEAGAIADIYYDAARYGEGFKAPIQQAISAYVSQVIDGEWQSLADKGRLSNEAWAFWDKAYQHVLNLVPADKRQESLRSQMLERLHDVSQSRTKRESNVADSIDSIFWFAALSGVIFIALAYYAYPPRRRNLLLLCLFGAYTGIILFLIYAFSNPYQPPAALAPGPLERVQEQINASPATGG</sequence>
<keyword evidence="1" id="KW-1133">Transmembrane helix</keyword>
<protein>
    <submittedName>
        <fullName evidence="2">DUF4239 domain-containing protein</fullName>
    </submittedName>
</protein>
<proteinExistence type="predicted"/>
<dbReference type="OrthoDB" id="8016862at2"/>
<organism evidence="2 3">
    <name type="scientific">Ensifer adhaerens</name>
    <name type="common">Sinorhizobium morelense</name>
    <dbReference type="NCBI Taxonomy" id="106592"/>
    <lineage>
        <taxon>Bacteria</taxon>
        <taxon>Pseudomonadati</taxon>
        <taxon>Pseudomonadota</taxon>
        <taxon>Alphaproteobacteria</taxon>
        <taxon>Hyphomicrobiales</taxon>
        <taxon>Rhizobiaceae</taxon>
        <taxon>Sinorhizobium/Ensifer group</taxon>
        <taxon>Ensifer</taxon>
    </lineage>
</organism>
<keyword evidence="1" id="KW-0812">Transmembrane</keyword>
<dbReference type="EMBL" id="CP098807">
    <property type="protein sequence ID" value="USJ23401.1"/>
    <property type="molecule type" value="Genomic_DNA"/>
</dbReference>
<dbReference type="Pfam" id="PF14023">
    <property type="entry name" value="Bestrophin-like"/>
    <property type="match status" value="1"/>
</dbReference>